<organism evidence="1 2">
    <name type="scientific">Herbiconiux daphne</name>
    <dbReference type="NCBI Taxonomy" id="2970914"/>
    <lineage>
        <taxon>Bacteria</taxon>
        <taxon>Bacillati</taxon>
        <taxon>Actinomycetota</taxon>
        <taxon>Actinomycetes</taxon>
        <taxon>Micrococcales</taxon>
        <taxon>Microbacteriaceae</taxon>
        <taxon>Herbiconiux</taxon>
    </lineage>
</organism>
<accession>A0ABT2H0M3</accession>
<dbReference type="EMBL" id="JANLCJ010000002">
    <property type="protein sequence ID" value="MCS5733487.1"/>
    <property type="molecule type" value="Genomic_DNA"/>
</dbReference>
<comment type="caution">
    <text evidence="1">The sequence shown here is derived from an EMBL/GenBank/DDBJ whole genome shotgun (WGS) entry which is preliminary data.</text>
</comment>
<keyword evidence="2" id="KW-1185">Reference proteome</keyword>
<gene>
    <name evidence="1" type="ORF">N1032_07015</name>
</gene>
<dbReference type="Proteomes" id="UP001165586">
    <property type="component" value="Unassembled WGS sequence"/>
</dbReference>
<sequence>MNAAAGAKAGAGGKDSASFSAEERAAMKARAAELKAEARRASAAEKAAADAAAVEAKIAEMQQPDKAMAERLHTIVTDAAPELAPKLYYGQPGWAKGGKIVVFFRSGIDDKLRYSTLGFGVDAQLDDESGLWPSSYALDHLTDETAAEIAALVRRAAADPAQ</sequence>
<name>A0ABT2H0M3_9MICO</name>
<dbReference type="RefSeq" id="WP_259538303.1">
    <property type="nucleotide sequence ID" value="NZ_JANLCJ010000002.1"/>
</dbReference>
<reference evidence="1" key="1">
    <citation type="submission" date="2022-08" db="EMBL/GenBank/DDBJ databases">
        <authorList>
            <person name="Deng Y."/>
            <person name="Han X.-F."/>
            <person name="Zhang Y.-Q."/>
        </authorList>
    </citation>
    <scope>NUCLEOTIDE SEQUENCE</scope>
    <source>
        <strain evidence="1">CPCC 203386</strain>
    </source>
</reference>
<dbReference type="SUPFAM" id="SSF159888">
    <property type="entry name" value="YdhG-like"/>
    <property type="match status" value="1"/>
</dbReference>
<evidence type="ECO:0000313" key="2">
    <source>
        <dbReference type="Proteomes" id="UP001165586"/>
    </source>
</evidence>
<protein>
    <submittedName>
        <fullName evidence="1">DUF1801 domain-containing protein</fullName>
    </submittedName>
</protein>
<proteinExistence type="predicted"/>
<evidence type="ECO:0000313" key="1">
    <source>
        <dbReference type="EMBL" id="MCS5733487.1"/>
    </source>
</evidence>